<dbReference type="AlphaFoldDB" id="A0A077Y3R6"/>
<evidence type="ECO:0000256" key="5">
    <source>
        <dbReference type="ARBA" id="ARBA00011917"/>
    </source>
</evidence>
<dbReference type="InterPro" id="IPR032282">
    <property type="entry name" value="HAGH_C"/>
</dbReference>
<evidence type="ECO:0000256" key="9">
    <source>
        <dbReference type="ARBA" id="ARBA00031044"/>
    </source>
</evidence>
<evidence type="ECO:0000256" key="4">
    <source>
        <dbReference type="ARBA" id="ARBA00006759"/>
    </source>
</evidence>
<accession>A0A077Y3R6</accession>
<dbReference type="PANTHER" id="PTHR11935">
    <property type="entry name" value="BETA LACTAMASE DOMAIN"/>
    <property type="match status" value="1"/>
</dbReference>
<evidence type="ECO:0000259" key="10">
    <source>
        <dbReference type="SMART" id="SM00849"/>
    </source>
</evidence>
<dbReference type="Proteomes" id="UP000072874">
    <property type="component" value="Chromosome 6"/>
</dbReference>
<dbReference type="PANTHER" id="PTHR11935:SF94">
    <property type="entry name" value="TENZING NORGAY, ISOFORM C"/>
    <property type="match status" value="1"/>
</dbReference>
<dbReference type="Proteomes" id="UP000072904">
    <property type="component" value="Chromosome 6"/>
</dbReference>
<dbReference type="EMBL" id="LK934634">
    <property type="protein sequence ID" value="CDU16923.1"/>
    <property type="molecule type" value="Genomic_DNA"/>
</dbReference>
<feature type="domain" description="Metallo-beta-lactamase" evidence="10">
    <location>
        <begin position="70"/>
        <end position="236"/>
    </location>
</feature>
<evidence type="ECO:0000256" key="7">
    <source>
        <dbReference type="ARBA" id="ARBA00022801"/>
    </source>
</evidence>
<dbReference type="OrthoDB" id="515692at2759"/>
<comment type="cofactor">
    <cofactor evidence="2">
        <name>Zn(2+)</name>
        <dbReference type="ChEBI" id="CHEBI:29105"/>
    </cofactor>
</comment>
<evidence type="ECO:0000256" key="6">
    <source>
        <dbReference type="ARBA" id="ARBA00022723"/>
    </source>
</evidence>
<dbReference type="InterPro" id="IPR001279">
    <property type="entry name" value="Metallo-B-lactamas"/>
</dbReference>
<evidence type="ECO:0000313" key="14">
    <source>
        <dbReference type="Proteomes" id="UP000072904"/>
    </source>
</evidence>
<dbReference type="GO" id="GO:0046872">
    <property type="term" value="F:metal ion binding"/>
    <property type="evidence" value="ECO:0007669"/>
    <property type="project" value="UniProtKB-KW"/>
</dbReference>
<gene>
    <name evidence="12" type="ORF">PY17X_0606900</name>
    <name evidence="11" type="ORF">PYYM_0606100</name>
</gene>
<evidence type="ECO:0000256" key="1">
    <source>
        <dbReference type="ARBA" id="ARBA00001623"/>
    </source>
</evidence>
<name>A0A077Y3R6_PLAYE</name>
<dbReference type="VEuPathDB" id="PlasmoDB:PYYM_0606100"/>
<dbReference type="KEGG" id="pyo:PY17X_0606900"/>
<dbReference type="RefSeq" id="XP_729578.1">
    <property type="nucleotide sequence ID" value="XM_724485.1"/>
</dbReference>
<keyword evidence="6" id="KW-0479">Metal-binding</keyword>
<evidence type="ECO:0000313" key="12">
    <source>
        <dbReference type="EMBL" id="VTZ75220.1"/>
    </source>
</evidence>
<evidence type="ECO:0000313" key="11">
    <source>
        <dbReference type="EMBL" id="CDU16923.1"/>
    </source>
</evidence>
<dbReference type="EC" id="3.1.2.6" evidence="5"/>
<sequence>MKIEKKLLSLGYIAYAHIGKRSLTPKLFFENTFINKRNIYNMKMGNDYKYYIVDKKDLCANVIIIPMYNDNYSYIFYDDKDEGIAVDPSDYNNVIKISEKENIKIKNVLCTHKHSDHNSGNFYFYNKNINVYGIKERNNKYINKNIEGIQEFEINNFKIKTYLSNFHCKNHVSYIVENSKHVLKKDGKKNLFFTGDFLFVAGMGKNFEANNIDMYNSIHNIKKKIDINNTYIFCGHEYTLSNIKFALTVDPNNHELNKIYQQVLQNKNSLPTIPTLLSDEYSYNPFLRYDNENIRKVIDLYAKKNNYIIERNSDYLVLLRIMKDNFKTA</sequence>
<dbReference type="GeneID" id="3806877"/>
<dbReference type="SUPFAM" id="SSF56281">
    <property type="entry name" value="Metallo-hydrolase/oxidoreductase"/>
    <property type="match status" value="1"/>
</dbReference>
<evidence type="ECO:0000256" key="3">
    <source>
        <dbReference type="ARBA" id="ARBA00004963"/>
    </source>
</evidence>
<reference evidence="11" key="2">
    <citation type="submission" date="2014-05" db="EMBL/GenBank/DDBJ databases">
        <authorList>
            <person name="Aslett A.Martin."/>
            <person name="De Silva Nishadi"/>
        </authorList>
    </citation>
    <scope>NUCLEOTIDE SEQUENCE</scope>
    <source>
        <strain evidence="11">YM</strain>
    </source>
</reference>
<comment type="pathway">
    <text evidence="3">Secondary metabolite metabolism; methylglyoxal degradation; (R)-lactate from methylglyoxal: step 2/2.</text>
</comment>
<keyword evidence="7" id="KW-0378">Hydrolase</keyword>
<dbReference type="InterPro" id="IPR035680">
    <property type="entry name" value="Clx_II_MBL"/>
</dbReference>
<evidence type="ECO:0000256" key="8">
    <source>
        <dbReference type="ARBA" id="ARBA00022833"/>
    </source>
</evidence>
<reference evidence="12" key="3">
    <citation type="submission" date="2014-05" db="EMBL/GenBank/DDBJ databases">
        <authorList>
            <person name="Aslett M.A."/>
            <person name="De Silva N."/>
        </authorList>
    </citation>
    <scope>NUCLEOTIDE SEQUENCE</scope>
    <source>
        <strain evidence="12">17X</strain>
    </source>
</reference>
<dbReference type="InterPro" id="IPR036866">
    <property type="entry name" value="RibonucZ/Hydroxyglut_hydro"/>
</dbReference>
<dbReference type="Gene3D" id="3.60.15.10">
    <property type="entry name" value="Ribonuclease Z/Hydroxyacylglutathione hydrolase-like"/>
    <property type="match status" value="1"/>
</dbReference>
<dbReference type="OMA" id="NYAYIFY"/>
<comment type="similarity">
    <text evidence="4">Belongs to the metallo-beta-lactamase superfamily. Glyoxalase II family.</text>
</comment>
<dbReference type="GO" id="GO:0004416">
    <property type="term" value="F:hydroxyacylglutathione hydrolase activity"/>
    <property type="evidence" value="ECO:0007669"/>
    <property type="project" value="UniProtKB-EC"/>
</dbReference>
<protein>
    <recommendedName>
        <fullName evidence="5">hydroxyacylglutathione hydrolase</fullName>
        <ecNumber evidence="5">3.1.2.6</ecNumber>
    </recommendedName>
    <alternativeName>
        <fullName evidence="9">Glyoxalase II</fullName>
    </alternativeName>
</protein>
<dbReference type="CDD" id="cd07723">
    <property type="entry name" value="hydroxyacylglutathione_hydrolase_MBL-fold"/>
    <property type="match status" value="1"/>
</dbReference>
<dbReference type="Pfam" id="PF16123">
    <property type="entry name" value="HAGH_C"/>
    <property type="match status" value="1"/>
</dbReference>
<dbReference type="Pfam" id="PF00753">
    <property type="entry name" value="Lactamase_B"/>
    <property type="match status" value="1"/>
</dbReference>
<comment type="catalytic activity">
    <reaction evidence="1">
        <text>an S-(2-hydroxyacyl)glutathione + H2O = a 2-hydroxy carboxylate + glutathione + H(+)</text>
        <dbReference type="Rhea" id="RHEA:21864"/>
        <dbReference type="ChEBI" id="CHEBI:15377"/>
        <dbReference type="ChEBI" id="CHEBI:15378"/>
        <dbReference type="ChEBI" id="CHEBI:57925"/>
        <dbReference type="ChEBI" id="CHEBI:58896"/>
        <dbReference type="ChEBI" id="CHEBI:71261"/>
        <dbReference type="EC" id="3.1.2.6"/>
    </reaction>
</comment>
<reference evidence="12" key="4">
    <citation type="submission" date="2019-05" db="EMBL/GenBank/DDBJ databases">
        <authorList>
            <consortium name="Pathogen Informatics"/>
        </authorList>
    </citation>
    <scope>NUCLEOTIDE SEQUENCE</scope>
    <source>
        <strain evidence="12">17X</strain>
    </source>
</reference>
<reference evidence="13 14" key="1">
    <citation type="journal article" date="2014" name="BMC Biol.">
        <title>A comprehensive evaluation of rodent malaria parasite genomes and gene expression.</title>
        <authorList>
            <person name="Otto T.D."/>
            <person name="Bohme U."/>
            <person name="Jackson A.P."/>
            <person name="Hunt M."/>
            <person name="Franke-Fayard B."/>
            <person name="Hoeijmakers W.A."/>
            <person name="Religa A.A."/>
            <person name="Robertson L."/>
            <person name="Sanders M."/>
            <person name="Ogun S.A."/>
            <person name="Cunningham D."/>
            <person name="Erhart A."/>
            <person name="Billker O."/>
            <person name="Khan S.M."/>
            <person name="Stunnenberg H.G."/>
            <person name="Langhorne J."/>
            <person name="Holder A.A."/>
            <person name="Waters A.P."/>
            <person name="Newbold C.I."/>
            <person name="Pain A."/>
            <person name="Berriman M."/>
            <person name="Janse C.J."/>
        </authorList>
    </citation>
    <scope>NUCLEOTIDE SEQUENCE [LARGE SCALE GENOMIC DNA]</scope>
    <source>
        <strain evidence="12 13">17X</strain>
        <strain evidence="11 14">YM</strain>
    </source>
</reference>
<dbReference type="VEuPathDB" id="PlasmoDB:PY17X_0606900"/>
<keyword evidence="8" id="KW-0862">Zinc</keyword>
<dbReference type="EMBL" id="LM993660">
    <property type="protein sequence ID" value="VTZ75220.1"/>
    <property type="molecule type" value="Genomic_DNA"/>
</dbReference>
<dbReference type="VEuPathDB" id="PlasmoDB:Py17XNL_000600626"/>
<evidence type="ECO:0000313" key="13">
    <source>
        <dbReference type="Proteomes" id="UP000072874"/>
    </source>
</evidence>
<evidence type="ECO:0000256" key="2">
    <source>
        <dbReference type="ARBA" id="ARBA00001947"/>
    </source>
</evidence>
<dbReference type="SMART" id="SM00849">
    <property type="entry name" value="Lactamase_B"/>
    <property type="match status" value="1"/>
</dbReference>
<organism evidence="11 14">
    <name type="scientific">Plasmodium yoelii</name>
    <dbReference type="NCBI Taxonomy" id="5861"/>
    <lineage>
        <taxon>Eukaryota</taxon>
        <taxon>Sar</taxon>
        <taxon>Alveolata</taxon>
        <taxon>Apicomplexa</taxon>
        <taxon>Aconoidasida</taxon>
        <taxon>Haemosporida</taxon>
        <taxon>Plasmodiidae</taxon>
        <taxon>Plasmodium</taxon>
        <taxon>Plasmodium (Vinckeia)</taxon>
    </lineage>
</organism>
<proteinExistence type="inferred from homology"/>
<dbReference type="VEuPathDB" id="PlasmoDB:PY01776"/>